<name>A0A517XTK1_9BACT</name>
<keyword evidence="2" id="KW-1133">Transmembrane helix</keyword>
<dbReference type="AlphaFoldDB" id="A0A517XTK1"/>
<proteinExistence type="predicted"/>
<evidence type="ECO:0008006" key="5">
    <source>
        <dbReference type="Google" id="ProtNLM"/>
    </source>
</evidence>
<keyword evidence="2" id="KW-0472">Membrane</keyword>
<feature type="transmembrane region" description="Helical" evidence="2">
    <location>
        <begin position="109"/>
        <end position="129"/>
    </location>
</feature>
<keyword evidence="4" id="KW-1185">Reference proteome</keyword>
<protein>
    <recommendedName>
        <fullName evidence="5">Anti-sigma factor</fullName>
    </recommendedName>
</protein>
<dbReference type="Proteomes" id="UP000319576">
    <property type="component" value="Chromosome"/>
</dbReference>
<organism evidence="3 4">
    <name type="scientific">Urbifossiella limnaea</name>
    <dbReference type="NCBI Taxonomy" id="2528023"/>
    <lineage>
        <taxon>Bacteria</taxon>
        <taxon>Pseudomonadati</taxon>
        <taxon>Planctomycetota</taxon>
        <taxon>Planctomycetia</taxon>
        <taxon>Gemmatales</taxon>
        <taxon>Gemmataceae</taxon>
        <taxon>Urbifossiella</taxon>
    </lineage>
</organism>
<dbReference type="RefSeq" id="WP_145238952.1">
    <property type="nucleotide sequence ID" value="NZ_CP036273.1"/>
</dbReference>
<feature type="region of interest" description="Disordered" evidence="1">
    <location>
        <begin position="197"/>
        <end position="228"/>
    </location>
</feature>
<dbReference type="EMBL" id="CP036273">
    <property type="protein sequence ID" value="QDU20794.1"/>
    <property type="molecule type" value="Genomic_DNA"/>
</dbReference>
<gene>
    <name evidence="3" type="ORF">ETAA1_27550</name>
</gene>
<dbReference type="KEGG" id="uli:ETAA1_27550"/>
<evidence type="ECO:0000256" key="1">
    <source>
        <dbReference type="SAM" id="MobiDB-lite"/>
    </source>
</evidence>
<evidence type="ECO:0000313" key="3">
    <source>
        <dbReference type="EMBL" id="QDU20794.1"/>
    </source>
</evidence>
<sequence>MTPAPDPADLPGPWPDVLAAYADGELDDRARAAVERWVTANPAAEPCVDAQRRLSPENWRLWCQASPPRPSDEAWDSTRDGIAARLTLARLSEPVGVPWERRLARAVAVAAYALTACVVLFAGFGYLLFPRLPQQVAERVARADDPLAGIPVLLIAADTEVDVHRVDGAGAGGWLPVGGMPLAGPLTLATSDDVELEEAEEHPAWPMGGPRMTRNPTDAPLLFPGATR</sequence>
<accession>A0A517XTK1</accession>
<evidence type="ECO:0000313" key="4">
    <source>
        <dbReference type="Proteomes" id="UP000319576"/>
    </source>
</evidence>
<keyword evidence="2" id="KW-0812">Transmembrane</keyword>
<evidence type="ECO:0000256" key="2">
    <source>
        <dbReference type="SAM" id="Phobius"/>
    </source>
</evidence>
<reference evidence="3 4" key="1">
    <citation type="submission" date="2019-02" db="EMBL/GenBank/DDBJ databases">
        <title>Deep-cultivation of Planctomycetes and their phenomic and genomic characterization uncovers novel biology.</title>
        <authorList>
            <person name="Wiegand S."/>
            <person name="Jogler M."/>
            <person name="Boedeker C."/>
            <person name="Pinto D."/>
            <person name="Vollmers J."/>
            <person name="Rivas-Marin E."/>
            <person name="Kohn T."/>
            <person name="Peeters S.H."/>
            <person name="Heuer A."/>
            <person name="Rast P."/>
            <person name="Oberbeckmann S."/>
            <person name="Bunk B."/>
            <person name="Jeske O."/>
            <person name="Meyerdierks A."/>
            <person name="Storesund J.E."/>
            <person name="Kallscheuer N."/>
            <person name="Luecker S."/>
            <person name="Lage O.M."/>
            <person name="Pohl T."/>
            <person name="Merkel B.J."/>
            <person name="Hornburger P."/>
            <person name="Mueller R.-W."/>
            <person name="Bruemmer F."/>
            <person name="Labrenz M."/>
            <person name="Spormann A.M."/>
            <person name="Op den Camp H."/>
            <person name="Overmann J."/>
            <person name="Amann R."/>
            <person name="Jetten M.S.M."/>
            <person name="Mascher T."/>
            <person name="Medema M.H."/>
            <person name="Devos D.P."/>
            <person name="Kaster A.-K."/>
            <person name="Ovreas L."/>
            <person name="Rohde M."/>
            <person name="Galperin M.Y."/>
            <person name="Jogler C."/>
        </authorList>
    </citation>
    <scope>NUCLEOTIDE SEQUENCE [LARGE SCALE GENOMIC DNA]</scope>
    <source>
        <strain evidence="3 4">ETA_A1</strain>
    </source>
</reference>
<dbReference type="OrthoDB" id="7187254at2"/>